<protein>
    <submittedName>
        <fullName evidence="4">Uncharacterized protein LOC101900805</fullName>
    </submittedName>
</protein>
<feature type="chain" id="PRO_5046574386" evidence="1">
    <location>
        <begin position="23"/>
        <end position="218"/>
    </location>
</feature>
<evidence type="ECO:0000313" key="3">
    <source>
        <dbReference type="Proteomes" id="UP001652621"/>
    </source>
</evidence>
<evidence type="ECO:0000313" key="4">
    <source>
        <dbReference type="RefSeq" id="XP_005187943.2"/>
    </source>
</evidence>
<organism evidence="3 4">
    <name type="scientific">Musca domestica</name>
    <name type="common">House fly</name>
    <dbReference type="NCBI Taxonomy" id="7370"/>
    <lineage>
        <taxon>Eukaryota</taxon>
        <taxon>Metazoa</taxon>
        <taxon>Ecdysozoa</taxon>
        <taxon>Arthropoda</taxon>
        <taxon>Hexapoda</taxon>
        <taxon>Insecta</taxon>
        <taxon>Pterygota</taxon>
        <taxon>Neoptera</taxon>
        <taxon>Endopterygota</taxon>
        <taxon>Diptera</taxon>
        <taxon>Brachycera</taxon>
        <taxon>Muscomorpha</taxon>
        <taxon>Muscoidea</taxon>
        <taxon>Muscidae</taxon>
        <taxon>Musca</taxon>
    </lineage>
</organism>
<dbReference type="Proteomes" id="UP001652621">
    <property type="component" value="Unplaced"/>
</dbReference>
<dbReference type="VEuPathDB" id="VectorBase:MDOMA2_002485"/>
<keyword evidence="3" id="KW-1185">Reference proteome</keyword>
<sequence length="218" mass="23875">MTNSGNVFAILLFVGILANGQAAVRWSCEANATGQAIDVEQLSGSWYEVARLPHSDIPACVEVIAPTSIEKDMYTLKLDYINNVNKGWKRVQENIEFPWDANTQKGKLNLTYTGDDTNVTVNFVYMGTLNNLTLVCGYAGLAPSVSLLRVLSRNRTVESSMQRELETLMADFGVDAAEITWVEQGSKCNSGPSVSSSIFVVLLTAVMVSMEKVLNIDH</sequence>
<dbReference type="VEuPathDB" id="VectorBase:MDOA006196"/>
<dbReference type="Gene3D" id="2.40.128.20">
    <property type="match status" value="1"/>
</dbReference>
<dbReference type="SUPFAM" id="SSF50814">
    <property type="entry name" value="Lipocalins"/>
    <property type="match status" value="1"/>
</dbReference>
<gene>
    <name evidence="4" type="primary">LOC101900805</name>
</gene>
<dbReference type="Pfam" id="PF08212">
    <property type="entry name" value="Lipocalin_2"/>
    <property type="match status" value="1"/>
</dbReference>
<name>A0A9J7CZH9_MUSDO</name>
<keyword evidence="1" id="KW-0732">Signal</keyword>
<dbReference type="GeneID" id="101900805"/>
<proteinExistence type="predicted"/>
<dbReference type="eggNOG" id="ENOG502T7B3">
    <property type="taxonomic scope" value="Eukaryota"/>
</dbReference>
<reference evidence="4" key="1">
    <citation type="submission" date="2025-08" db="UniProtKB">
        <authorList>
            <consortium name="RefSeq"/>
        </authorList>
    </citation>
    <scope>IDENTIFICATION</scope>
    <source>
        <strain evidence="4">Aabys</strain>
        <tissue evidence="4">Whole body</tissue>
    </source>
</reference>
<dbReference type="InterPro" id="IPR000566">
    <property type="entry name" value="Lipocln_cytosolic_FA-bd_dom"/>
</dbReference>
<dbReference type="InterPro" id="IPR012674">
    <property type="entry name" value="Calycin"/>
</dbReference>
<accession>A0A9J7CZH9</accession>
<evidence type="ECO:0000259" key="2">
    <source>
        <dbReference type="Pfam" id="PF08212"/>
    </source>
</evidence>
<dbReference type="RefSeq" id="XP_005187943.2">
    <property type="nucleotide sequence ID" value="XM_005187886.4"/>
</dbReference>
<dbReference type="OrthoDB" id="8032801at2759"/>
<feature type="domain" description="Lipocalin/cytosolic fatty-acid binding" evidence="2">
    <location>
        <begin position="37"/>
        <end position="184"/>
    </location>
</feature>
<feature type="signal peptide" evidence="1">
    <location>
        <begin position="1"/>
        <end position="22"/>
    </location>
</feature>
<evidence type="ECO:0000256" key="1">
    <source>
        <dbReference type="SAM" id="SignalP"/>
    </source>
</evidence>